<keyword evidence="1" id="KW-0472">Membrane</keyword>
<name>A0A5B8XWP5_9DELT</name>
<dbReference type="AlphaFoldDB" id="A0A5B8XWP5"/>
<sequence length="356" mass="38663">MKTLTATQYELLARLADGDLAPGEELLAQKLAKTPAGETFLNELAVLEASARLAEEAIWEKSTLTPETILAGIDQPATLELRELKPLLERFFDGECDEIEAEWVAELVDTRDDVAEYLVHLETMQAGIRIAEDHLGAAAGFDGFFQSVMGRIEESDAGLSVEEKVLVTRYFDDEVNSTERARVSALLESNQDAKAMFDALGEIHLATTAAMDTVCEGVDFSSIWESVEDAMNEDQEAAGDNVVSLGKRKKETFFQQYRQSIIGAVAALVVVAFAGALIGPFAQPERVIVEKTVVIVDSVEYAPGASVMINSPVQQASSISEAGSETEEEPTVIWLLDSGEENLEEESEAPRSGQPI</sequence>
<reference evidence="2 3" key="1">
    <citation type="submission" date="2019-08" db="EMBL/GenBank/DDBJ databases">
        <authorList>
            <person name="Liang Q."/>
        </authorList>
    </citation>
    <scope>NUCLEOTIDE SEQUENCE [LARGE SCALE GENOMIC DNA]</scope>
    <source>
        <strain evidence="2 3">V1718</strain>
    </source>
</reference>
<dbReference type="EMBL" id="CP042467">
    <property type="protein sequence ID" value="QED27899.1"/>
    <property type="molecule type" value="Genomic_DNA"/>
</dbReference>
<dbReference type="KEGG" id="bbae:FRD01_11760"/>
<protein>
    <submittedName>
        <fullName evidence="2">Uncharacterized protein</fullName>
    </submittedName>
</protein>
<accession>A0A5B8XWP5</accession>
<keyword evidence="1" id="KW-1133">Transmembrane helix</keyword>
<keyword evidence="1" id="KW-0812">Transmembrane</keyword>
<evidence type="ECO:0000313" key="3">
    <source>
        <dbReference type="Proteomes" id="UP000321595"/>
    </source>
</evidence>
<proteinExistence type="predicted"/>
<evidence type="ECO:0000313" key="2">
    <source>
        <dbReference type="EMBL" id="QED27899.1"/>
    </source>
</evidence>
<keyword evidence="3" id="KW-1185">Reference proteome</keyword>
<dbReference type="Proteomes" id="UP000321595">
    <property type="component" value="Chromosome"/>
</dbReference>
<feature type="transmembrane region" description="Helical" evidence="1">
    <location>
        <begin position="261"/>
        <end position="282"/>
    </location>
</feature>
<gene>
    <name evidence="2" type="ORF">FRD01_11760</name>
</gene>
<dbReference type="OrthoDB" id="5494382at2"/>
<dbReference type="RefSeq" id="WP_146959851.1">
    <property type="nucleotide sequence ID" value="NZ_CP042467.1"/>
</dbReference>
<evidence type="ECO:0000256" key="1">
    <source>
        <dbReference type="SAM" id="Phobius"/>
    </source>
</evidence>
<organism evidence="2 3">
    <name type="scientific">Microvenator marinus</name>
    <dbReference type="NCBI Taxonomy" id="2600177"/>
    <lineage>
        <taxon>Bacteria</taxon>
        <taxon>Deltaproteobacteria</taxon>
        <taxon>Bradymonadales</taxon>
        <taxon>Microvenatoraceae</taxon>
        <taxon>Microvenator</taxon>
    </lineage>
</organism>